<dbReference type="CDD" id="cd00063">
    <property type="entry name" value="FN3"/>
    <property type="match status" value="1"/>
</dbReference>
<keyword evidence="4" id="KW-0732">Signal</keyword>
<dbReference type="InterPro" id="IPR011635">
    <property type="entry name" value="CARDB"/>
</dbReference>
<dbReference type="InterPro" id="IPR051941">
    <property type="entry name" value="BG_Antigen-Binding_Lectin"/>
</dbReference>
<dbReference type="Gene3D" id="2.160.20.10">
    <property type="entry name" value="Single-stranded right-handed beta-helix, Pectin lyase-like"/>
    <property type="match status" value="1"/>
</dbReference>
<dbReference type="InterPro" id="IPR012334">
    <property type="entry name" value="Pectin_lyas_fold"/>
</dbReference>
<protein>
    <submittedName>
        <fullName evidence="6">Discoidin domain-containing protein</fullName>
    </submittedName>
</protein>
<proteinExistence type="predicted"/>
<dbReference type="SMART" id="SM00060">
    <property type="entry name" value="FN3"/>
    <property type="match status" value="2"/>
</dbReference>
<evidence type="ECO:0000256" key="2">
    <source>
        <dbReference type="ARBA" id="ARBA00023326"/>
    </source>
</evidence>
<feature type="domain" description="F5/8 type C" evidence="5">
    <location>
        <begin position="171"/>
        <end position="313"/>
    </location>
</feature>
<dbReference type="Gene3D" id="2.60.40.10">
    <property type="entry name" value="Immunoglobulins"/>
    <property type="match status" value="4"/>
</dbReference>
<dbReference type="InterPro" id="IPR055149">
    <property type="entry name" value="Agl_cat_D2"/>
</dbReference>
<evidence type="ECO:0000313" key="6">
    <source>
        <dbReference type="EMBL" id="GAA5187843.1"/>
    </source>
</evidence>
<dbReference type="Pfam" id="PF22815">
    <property type="entry name" value="CatAgl_D1"/>
    <property type="match status" value="1"/>
</dbReference>
<dbReference type="CDD" id="cd14490">
    <property type="entry name" value="CBM6-CBM35-CBM36_like_1"/>
    <property type="match status" value="1"/>
</dbReference>
<dbReference type="Gene3D" id="2.60.120.260">
    <property type="entry name" value="Galactose-binding domain-like"/>
    <property type="match status" value="3"/>
</dbReference>
<dbReference type="PANTHER" id="PTHR45713">
    <property type="entry name" value="FTP DOMAIN-CONTAINING PROTEIN"/>
    <property type="match status" value="1"/>
</dbReference>
<keyword evidence="2" id="KW-0624">Polysaccharide degradation</keyword>
<dbReference type="InterPro" id="IPR003961">
    <property type="entry name" value="FN3_dom"/>
</dbReference>
<feature type="chain" id="PRO_5045828591" evidence="4">
    <location>
        <begin position="34"/>
        <end position="1433"/>
    </location>
</feature>
<keyword evidence="2" id="KW-0119">Carbohydrate metabolism</keyword>
<evidence type="ECO:0000259" key="5">
    <source>
        <dbReference type="PROSITE" id="PS50022"/>
    </source>
</evidence>
<evidence type="ECO:0000256" key="4">
    <source>
        <dbReference type="SAM" id="SignalP"/>
    </source>
</evidence>
<dbReference type="SMART" id="SM00710">
    <property type="entry name" value="PbH1"/>
    <property type="match status" value="6"/>
</dbReference>
<dbReference type="SUPFAM" id="SSF49785">
    <property type="entry name" value="Galactose-binding domain-like"/>
    <property type="match status" value="3"/>
</dbReference>
<comment type="caution">
    <text evidence="6">The sequence shown here is derived from an EMBL/GenBank/DDBJ whole genome shotgun (WGS) entry which is preliminary data.</text>
</comment>
<dbReference type="EMBL" id="BAABJQ010000010">
    <property type="protein sequence ID" value="GAA5187843.1"/>
    <property type="molecule type" value="Genomic_DNA"/>
</dbReference>
<feature type="compositionally biased region" description="Low complexity" evidence="3">
    <location>
        <begin position="39"/>
        <end position="55"/>
    </location>
</feature>
<sequence length="1433" mass="148552">MRKKHVTLRIAAAALAGLLVSALPVLGVSPASAAGPNLASGKTATSSSSTSPYTANNLNDGNQSSYWESNNNAFPQWAQIDLGASTSVNQVVLKLPSGWGARTETLSVQGSTDGGSFSTIVASAGYNFDGSSNTVTINFGAANARYVRVNITANTGWPAGQLSEFEIYGSSTTSSANLALGKTMSSSGVSQTYVASNANDGNASSYWESANNAFPQWLQVDLGSSLSVNKVVLKLPPSSDWATRTEALAVQGSTTGSNFSDIVASAGYVFNPSTGNTITINFTAATTRYLRLNITANTGWPAGQLSEFEAYGPTGGDTQAPTAPSNLAYTEPATGQIRLTWNSSSDNVGVTGYDIYANNMLLTTVPSSALTYTDTEPQTSTVTYFVRAHDAAGNQSGNSNSVTRTGQSGGDTQAPTAPSNLAYTQPGSGQIRLTWGASNDNVGVTGYDVYRNGSQVTTVSGSTLTYTDSQPDTATVSYYVKAHDAAGNSSVASNTVTRTGSGGGGGSNLAVGKPITGTANTYIFVPANANDNDLTTYFEGSSYPSQLTVKLGANADVNTVVVKLNPDPAWGTRTQTIQVLGREQNATTFATLSAAQSYTFNPASGNSVSIPVSGRVADVELSITSNSGAPGGQVAEFQVIGTPAPNPDLVVTGSSWTPTSPVETDSITASATVKNNGTASAGATNVNFYLGTTKVGTASVGALAAGASTTVSANIGTQTAGTYQLTAKVDESNTVVELNDGNNSYTNPSNLVVAPVQSSDLVGTVAWTPGNPAAGNTVTFTVTVKNQGTVATASGSHTVTLTVVDTSNNGTVKTLSGSFSGALAAGASTTVNLGSWTAVNGRYNVHVVLAADTNELSIKQGNNTSDTALFVGQGANMPYDTYEAEAGTVGGGATVVGPNRTIGDIAGEASGRKAVTLNSTGSFVQWTSRQATNTIVVRFSIPDSAGGGGITSSLDLYVNGTLVQPLSLSSHFAWLYGAETGPGNSPSASSPRHIYDEAHFLLPSSYAAGSTIKLQKDASNTSQYAIDFIDLEQTAPVANPDPAHYAVPAGFTGQDVQNALDKVRMDTTGTWTGVYLPTGQYSLTQSLQVYQKPVKVVGAGVWYAQFNSPSTQEDSDLDWSLQSGASGSSFSGFAWFGNYDQRVDGPGHTFDLRNLSNITIDNVWIEHQVVGVWGAAAVMNSTFTNMRIRDTYADGINLTNGSQGNLISNDQARSTGDDSFALFAAQDQNGGNLTGNTIQNVTALTPWRAAGVAIYGGFNNTIQNFYVADTLCYSGLTISSLNFGYPFEGFGSSPPTTIQNFTLARDGGHFWGDQVFGAIWVFSATQPFQGIRVNNANITDPTYSGIMFQTDYVGNSPQFSVTDTIFTNTTITGAQPSGDKYSAKSGYGIWANPLPEPGQGPAVGSVTFNHLVESNNAVNIQNTTSTFTITVNP</sequence>
<accession>A0ABP9RV77</accession>
<dbReference type="PANTHER" id="PTHR45713:SF6">
    <property type="entry name" value="F5_8 TYPE C DOMAIN-CONTAINING PROTEIN"/>
    <property type="match status" value="1"/>
</dbReference>
<dbReference type="Proteomes" id="UP001501570">
    <property type="component" value="Unassembled WGS sequence"/>
</dbReference>
<dbReference type="Pfam" id="PF22816">
    <property type="entry name" value="CatAgl_D2"/>
    <property type="match status" value="1"/>
</dbReference>
<dbReference type="Pfam" id="PF22633">
    <property type="entry name" value="F5_F8_type_C_2"/>
    <property type="match status" value="3"/>
</dbReference>
<dbReference type="RefSeq" id="WP_345631141.1">
    <property type="nucleotide sequence ID" value="NZ_BAABJQ010000010.1"/>
</dbReference>
<dbReference type="SMART" id="SM00231">
    <property type="entry name" value="FA58C"/>
    <property type="match status" value="2"/>
</dbReference>
<feature type="domain" description="F5/8 type C" evidence="5">
    <location>
        <begin position="21"/>
        <end position="170"/>
    </location>
</feature>
<gene>
    <name evidence="6" type="ORF">GCM10023322_37080</name>
</gene>
<evidence type="ECO:0000313" key="7">
    <source>
        <dbReference type="Proteomes" id="UP001501570"/>
    </source>
</evidence>
<feature type="region of interest" description="Disordered" evidence="3">
    <location>
        <begin position="391"/>
        <end position="425"/>
    </location>
</feature>
<dbReference type="InterPro" id="IPR033801">
    <property type="entry name" value="CBM6-CBM35-CBM36-like_1"/>
</dbReference>
<keyword evidence="7" id="KW-1185">Reference proteome</keyword>
<dbReference type="InterPro" id="IPR008979">
    <property type="entry name" value="Galactose-bd-like_sf"/>
</dbReference>
<keyword evidence="1" id="KW-0326">Glycosidase</keyword>
<dbReference type="InterPro" id="IPR013783">
    <property type="entry name" value="Ig-like_fold"/>
</dbReference>
<keyword evidence="1" id="KW-0378">Hydrolase</keyword>
<dbReference type="InterPro" id="IPR006626">
    <property type="entry name" value="PbH1"/>
</dbReference>
<feature type="compositionally biased region" description="Polar residues" evidence="3">
    <location>
        <begin position="393"/>
        <end position="425"/>
    </location>
</feature>
<dbReference type="Pfam" id="PF07705">
    <property type="entry name" value="CARDB"/>
    <property type="match status" value="2"/>
</dbReference>
<evidence type="ECO:0000256" key="3">
    <source>
        <dbReference type="SAM" id="MobiDB-lite"/>
    </source>
</evidence>
<dbReference type="InterPro" id="IPR036116">
    <property type="entry name" value="FN3_sf"/>
</dbReference>
<feature type="region of interest" description="Disordered" evidence="3">
    <location>
        <begin position="34"/>
        <end position="64"/>
    </location>
</feature>
<feature type="signal peptide" evidence="4">
    <location>
        <begin position="1"/>
        <end position="33"/>
    </location>
</feature>
<dbReference type="SUPFAM" id="SSF49265">
    <property type="entry name" value="Fibronectin type III"/>
    <property type="match status" value="1"/>
</dbReference>
<evidence type="ECO:0000256" key="1">
    <source>
        <dbReference type="ARBA" id="ARBA00023295"/>
    </source>
</evidence>
<dbReference type="PROSITE" id="PS50022">
    <property type="entry name" value="FA58C_3"/>
    <property type="match status" value="2"/>
</dbReference>
<reference evidence="7" key="1">
    <citation type="journal article" date="2019" name="Int. J. Syst. Evol. Microbiol.">
        <title>The Global Catalogue of Microorganisms (GCM) 10K type strain sequencing project: providing services to taxonomists for standard genome sequencing and annotation.</title>
        <authorList>
            <consortium name="The Broad Institute Genomics Platform"/>
            <consortium name="The Broad Institute Genome Sequencing Center for Infectious Disease"/>
            <person name="Wu L."/>
            <person name="Ma J."/>
        </authorList>
    </citation>
    <scope>NUCLEOTIDE SEQUENCE [LARGE SCALE GENOMIC DNA]</scope>
    <source>
        <strain evidence="7">JCM 18304</strain>
    </source>
</reference>
<name>A0ABP9RV77_9ACTN</name>
<dbReference type="InterPro" id="IPR011050">
    <property type="entry name" value="Pectin_lyase_fold/virulence"/>
</dbReference>
<organism evidence="6 7">
    <name type="scientific">Rugosimonospora acidiphila</name>
    <dbReference type="NCBI Taxonomy" id="556531"/>
    <lineage>
        <taxon>Bacteria</taxon>
        <taxon>Bacillati</taxon>
        <taxon>Actinomycetota</taxon>
        <taxon>Actinomycetes</taxon>
        <taxon>Micromonosporales</taxon>
        <taxon>Micromonosporaceae</taxon>
        <taxon>Rugosimonospora</taxon>
    </lineage>
</organism>
<dbReference type="SUPFAM" id="SSF51126">
    <property type="entry name" value="Pectin lyase-like"/>
    <property type="match status" value="1"/>
</dbReference>
<dbReference type="InterPro" id="IPR000421">
    <property type="entry name" value="FA58C"/>
</dbReference>